<evidence type="ECO:0000313" key="13">
    <source>
        <dbReference type="Proteomes" id="UP001170717"/>
    </source>
</evidence>
<dbReference type="PRINTS" id="PR00420">
    <property type="entry name" value="RNGMNOXGNASE"/>
</dbReference>
<comment type="subunit">
    <text evidence="8">Component of the Ubi complex metabolon, which regroups five ubiquinone biosynthesis proteins (UbiE, UbiF, UbiG, UbiH and UbiI) and two accessory factors (UbiK and the lipid-binding protein UbiJ).</text>
</comment>
<evidence type="ECO:0000256" key="3">
    <source>
        <dbReference type="ARBA" id="ARBA00005349"/>
    </source>
</evidence>
<dbReference type="FunFam" id="3.50.50.60:FF:000021">
    <property type="entry name" value="Ubiquinone biosynthesis monooxygenase COQ6"/>
    <property type="match status" value="1"/>
</dbReference>
<evidence type="ECO:0000256" key="7">
    <source>
        <dbReference type="ARBA" id="ARBA00023033"/>
    </source>
</evidence>
<protein>
    <submittedName>
        <fullName evidence="10">2-octaprenylphenol hydroxylase</fullName>
    </submittedName>
    <submittedName>
        <fullName evidence="11">FAD-dependent monooxygenase</fullName>
    </submittedName>
</protein>
<dbReference type="Proteomes" id="UP001170717">
    <property type="component" value="Unassembled WGS sequence"/>
</dbReference>
<keyword evidence="5" id="KW-0274">FAD</keyword>
<dbReference type="InterPro" id="IPR002938">
    <property type="entry name" value="FAD-bd"/>
</dbReference>
<dbReference type="GO" id="GO:0019168">
    <property type="term" value="F:2-polyprenylphenol 6-hydroxylase activity"/>
    <property type="evidence" value="ECO:0007669"/>
    <property type="project" value="TreeGrafter"/>
</dbReference>
<dbReference type="Proteomes" id="UP000056750">
    <property type="component" value="Chromosome"/>
</dbReference>
<keyword evidence="6" id="KW-0560">Oxidoreductase</keyword>
<dbReference type="PROSITE" id="PS01304">
    <property type="entry name" value="UBIH"/>
    <property type="match status" value="1"/>
</dbReference>
<dbReference type="InterPro" id="IPR051205">
    <property type="entry name" value="UbiH/COQ6_monooxygenase"/>
</dbReference>
<reference evidence="11" key="2">
    <citation type="submission" date="2023-07" db="EMBL/GenBank/DDBJ databases">
        <title>Genome content predicts the carbon catabolic preferences of heterotrophic bacteria.</title>
        <authorList>
            <person name="Gralka M."/>
        </authorList>
    </citation>
    <scope>NUCLEOTIDE SEQUENCE</scope>
    <source>
        <strain evidence="11">F2M12</strain>
    </source>
</reference>
<accession>A0AAW7Z4Q4</accession>
<dbReference type="EMBL" id="CP013926">
    <property type="protein sequence ID" value="AMJ75358.1"/>
    <property type="molecule type" value="Genomic_DNA"/>
</dbReference>
<dbReference type="PANTHER" id="PTHR43876">
    <property type="entry name" value="UBIQUINONE BIOSYNTHESIS MONOOXYGENASE COQ6, MITOCHONDRIAL"/>
    <property type="match status" value="1"/>
</dbReference>
<dbReference type="KEGG" id="asq:AVL57_16135"/>
<proteinExistence type="inferred from homology"/>
<evidence type="ECO:0000256" key="2">
    <source>
        <dbReference type="ARBA" id="ARBA00004749"/>
    </source>
</evidence>
<comment type="cofactor">
    <cofactor evidence="1">
        <name>FAD</name>
        <dbReference type="ChEBI" id="CHEBI:57692"/>
    </cofactor>
</comment>
<gene>
    <name evidence="10" type="ORF">AVL57_16135</name>
    <name evidence="11" type="ORF">Q4527_13375</name>
</gene>
<evidence type="ECO:0000313" key="12">
    <source>
        <dbReference type="Proteomes" id="UP000056750"/>
    </source>
</evidence>
<evidence type="ECO:0000313" key="11">
    <source>
        <dbReference type="EMBL" id="MDO6578388.1"/>
    </source>
</evidence>
<dbReference type="InterPro" id="IPR018168">
    <property type="entry name" value="Ubi_Hdrlase_CS"/>
</dbReference>
<dbReference type="SUPFAM" id="SSF51905">
    <property type="entry name" value="FAD/NAD(P)-binding domain"/>
    <property type="match status" value="1"/>
</dbReference>
<evidence type="ECO:0000256" key="4">
    <source>
        <dbReference type="ARBA" id="ARBA00022630"/>
    </source>
</evidence>
<feature type="domain" description="FAD-binding" evidence="9">
    <location>
        <begin position="4"/>
        <end position="349"/>
    </location>
</feature>
<dbReference type="Pfam" id="PF01494">
    <property type="entry name" value="FAD_binding_3"/>
    <property type="match status" value="1"/>
</dbReference>
<evidence type="ECO:0000313" key="10">
    <source>
        <dbReference type="EMBL" id="AMJ75358.1"/>
    </source>
</evidence>
<organism evidence="11 13">
    <name type="scientific">Alteromonas stellipolaris</name>
    <dbReference type="NCBI Taxonomy" id="233316"/>
    <lineage>
        <taxon>Bacteria</taxon>
        <taxon>Pseudomonadati</taxon>
        <taxon>Pseudomonadota</taxon>
        <taxon>Gammaproteobacteria</taxon>
        <taxon>Alteromonadales</taxon>
        <taxon>Alteromonadaceae</taxon>
        <taxon>Alteromonas/Salinimonas group</taxon>
        <taxon>Alteromonas</taxon>
    </lineage>
</organism>
<dbReference type="RefSeq" id="WP_057790031.1">
    <property type="nucleotide sequence ID" value="NZ_CP013926.1"/>
</dbReference>
<sequence length="394" mass="42460">MQHVDIAIVGGGIVGLTLAAALKDAPCRIAIINKGAIDQPLGDKPGARVSAINQANINALKKADVWQHIDESRANPYNAMHVWDKDSFGDIHFAGNDTGGELESDTLGVIIENQALINGLAHSVLKQDNVVVIDTTIERVLSSPQQNMLMLENGDALSCRLLVGADGANSFVRKHANFPITFRDYEHTAIVANIRTQQPHENVARQAFTPTGPLALLPMRDPNVCSIVWSQTPDAAKTLQGYSDSEFCNALLAASNNALGPVTLETARTAFPLTMRYAREWAKEGIVLVGDAAHTIHPLAGQGANLGMQDALALAATLITLLDDQKDIGQLRYLRPYERARKTEAMKMIAAMDGFKFLFDGDDPLKKLIRGLGLAATDKLSAVKQAFVSHAMGL</sequence>
<evidence type="ECO:0000259" key="9">
    <source>
        <dbReference type="Pfam" id="PF01494"/>
    </source>
</evidence>
<dbReference type="GO" id="GO:0006744">
    <property type="term" value="P:ubiquinone biosynthetic process"/>
    <property type="evidence" value="ECO:0007669"/>
    <property type="project" value="InterPro"/>
</dbReference>
<keyword evidence="7 11" id="KW-0503">Monooxygenase</keyword>
<evidence type="ECO:0000256" key="5">
    <source>
        <dbReference type="ARBA" id="ARBA00022827"/>
    </source>
</evidence>
<keyword evidence="4" id="KW-0285">Flavoprotein</keyword>
<comment type="similarity">
    <text evidence="3">Belongs to the UbiH/COQ6 family.</text>
</comment>
<name>A0AAW7Z4Q4_9ALTE</name>
<dbReference type="PANTHER" id="PTHR43876:SF7">
    <property type="entry name" value="UBIQUINONE BIOSYNTHESIS MONOOXYGENASE COQ6, MITOCHONDRIAL"/>
    <property type="match status" value="1"/>
</dbReference>
<dbReference type="NCBIfam" id="TIGR01988">
    <property type="entry name" value="Ubi-OHases"/>
    <property type="match status" value="1"/>
</dbReference>
<dbReference type="InterPro" id="IPR036188">
    <property type="entry name" value="FAD/NAD-bd_sf"/>
</dbReference>
<evidence type="ECO:0000256" key="8">
    <source>
        <dbReference type="ARBA" id="ARBA00065734"/>
    </source>
</evidence>
<dbReference type="AlphaFoldDB" id="A0AAW7Z4Q4"/>
<reference evidence="10 12" key="1">
    <citation type="submission" date="2015-12" db="EMBL/GenBank/DDBJ databases">
        <title>Intraspecies pangenome expansion in the marine bacterium Alteromonas.</title>
        <authorList>
            <person name="Lopez-Perez M."/>
            <person name="Rodriguez-Valera F."/>
        </authorList>
    </citation>
    <scope>NUCLEOTIDE SEQUENCE [LARGE SCALE GENOMIC DNA]</scope>
    <source>
        <strain evidence="10 12">LMG 21861</strain>
    </source>
</reference>
<evidence type="ECO:0000256" key="6">
    <source>
        <dbReference type="ARBA" id="ARBA00023002"/>
    </source>
</evidence>
<keyword evidence="12" id="KW-1185">Reference proteome</keyword>
<dbReference type="EMBL" id="JAUOQI010000009">
    <property type="protein sequence ID" value="MDO6578388.1"/>
    <property type="molecule type" value="Genomic_DNA"/>
</dbReference>
<dbReference type="InterPro" id="IPR010971">
    <property type="entry name" value="UbiH/COQ6"/>
</dbReference>
<dbReference type="GO" id="GO:0110142">
    <property type="term" value="C:ubiquinone biosynthesis complex"/>
    <property type="evidence" value="ECO:0007669"/>
    <property type="project" value="UniProtKB-ARBA"/>
</dbReference>
<dbReference type="GO" id="GO:0071949">
    <property type="term" value="F:FAD binding"/>
    <property type="evidence" value="ECO:0007669"/>
    <property type="project" value="InterPro"/>
</dbReference>
<comment type="pathway">
    <text evidence="2">Cofactor biosynthesis; ubiquinone biosynthesis.</text>
</comment>
<evidence type="ECO:0000256" key="1">
    <source>
        <dbReference type="ARBA" id="ARBA00001974"/>
    </source>
</evidence>
<dbReference type="Gene3D" id="3.50.50.60">
    <property type="entry name" value="FAD/NAD(P)-binding domain"/>
    <property type="match status" value="2"/>
</dbReference>